<reference evidence="3 4" key="1">
    <citation type="journal article" date="2017" name="Water Res.">
        <title>Discovery and metagenomic analysis of an anammox bacterial enrichment related to Candidatus "Brocadia caroliniensis" in a full-scale glycerol-fed nitritation-denitritation separate centrate treatment process.</title>
        <authorList>
            <person name="Park H."/>
            <person name="Brotto A.C."/>
            <person name="van Loosdrecht M.C."/>
            <person name="Chandran K."/>
        </authorList>
    </citation>
    <scope>NUCLEOTIDE SEQUENCE [LARGE SCALE GENOMIC DNA]</scope>
    <source>
        <strain evidence="3">26THWARD</strain>
    </source>
</reference>
<feature type="domain" description="DUF7948" evidence="2">
    <location>
        <begin position="2"/>
        <end position="69"/>
    </location>
</feature>
<proteinExistence type="predicted"/>
<evidence type="ECO:0000256" key="1">
    <source>
        <dbReference type="SAM" id="MobiDB-lite"/>
    </source>
</evidence>
<sequence length="122" mass="13516">MEKLFCVRPGANADQIKIQLSGARALRVNKDGQLEAETELGPVKFTKPVAYQEIDGKKIDVEVDYTISNPHSQIPNQPTVSRSPLTTTQRTSSSIPCLPPHSWGGRLKMVLPSPWTPVETYM</sequence>
<comment type="caution">
    <text evidence="3">The sequence shown here is derived from an EMBL/GenBank/DDBJ whole genome shotgun (WGS) entry which is preliminary data.</text>
</comment>
<protein>
    <recommendedName>
        <fullName evidence="2">DUF7948 domain-containing protein</fullName>
    </recommendedName>
</protein>
<evidence type="ECO:0000259" key="2">
    <source>
        <dbReference type="Pfam" id="PF25778"/>
    </source>
</evidence>
<name>A0A1V4AU52_9BACT</name>
<dbReference type="AlphaFoldDB" id="A0A1V4AU52"/>
<feature type="region of interest" description="Disordered" evidence="1">
    <location>
        <begin position="68"/>
        <end position="98"/>
    </location>
</feature>
<gene>
    <name evidence="3" type="ORF">AYP45_07880</name>
</gene>
<organism evidence="3 4">
    <name type="scientific">Candidatus Brocadia carolinensis</name>
    <dbReference type="NCBI Taxonomy" id="1004156"/>
    <lineage>
        <taxon>Bacteria</taxon>
        <taxon>Pseudomonadati</taxon>
        <taxon>Planctomycetota</taxon>
        <taxon>Candidatus Brocadiia</taxon>
        <taxon>Candidatus Brocadiales</taxon>
        <taxon>Candidatus Brocadiaceae</taxon>
        <taxon>Candidatus Brocadia</taxon>
    </lineage>
</organism>
<accession>A0A1V4AU52</accession>
<dbReference type="EMBL" id="AYTS01000068">
    <property type="protein sequence ID" value="OOP56664.1"/>
    <property type="molecule type" value="Genomic_DNA"/>
</dbReference>
<dbReference type="Pfam" id="PF25778">
    <property type="entry name" value="DUF7948"/>
    <property type="match status" value="1"/>
</dbReference>
<evidence type="ECO:0000313" key="3">
    <source>
        <dbReference type="EMBL" id="OOP56664.1"/>
    </source>
</evidence>
<evidence type="ECO:0000313" key="4">
    <source>
        <dbReference type="Proteomes" id="UP000189681"/>
    </source>
</evidence>
<dbReference type="InterPro" id="IPR057708">
    <property type="entry name" value="DUF7948"/>
</dbReference>
<dbReference type="STRING" id="1004156.AYP45_07880"/>
<dbReference type="Proteomes" id="UP000189681">
    <property type="component" value="Unassembled WGS sequence"/>
</dbReference>
<feature type="compositionally biased region" description="Polar residues" evidence="1">
    <location>
        <begin position="68"/>
        <end position="95"/>
    </location>
</feature>